<dbReference type="CDD" id="cd05233">
    <property type="entry name" value="SDR_c"/>
    <property type="match status" value="1"/>
</dbReference>
<dbReference type="PRINTS" id="PR00081">
    <property type="entry name" value="GDHRDH"/>
</dbReference>
<dbReference type="PRINTS" id="PR00080">
    <property type="entry name" value="SDRFAMILY"/>
</dbReference>
<dbReference type="AlphaFoldDB" id="A0A4P6KFG1"/>
<dbReference type="KEGG" id="ltr:EVS81_09580"/>
<dbReference type="SUPFAM" id="SSF51735">
    <property type="entry name" value="NAD(P)-binding Rossmann-fold domains"/>
    <property type="match status" value="1"/>
</dbReference>
<dbReference type="RefSeq" id="WP_130110193.1">
    <property type="nucleotide sequence ID" value="NZ_CP035806.1"/>
</dbReference>
<dbReference type="OrthoDB" id="286404at2"/>
<dbReference type="Gene3D" id="3.40.50.720">
    <property type="entry name" value="NAD(P)-binding Rossmann-like Domain"/>
    <property type="match status" value="1"/>
</dbReference>
<dbReference type="InterPro" id="IPR057326">
    <property type="entry name" value="KR_dom"/>
</dbReference>
<dbReference type="Proteomes" id="UP000289260">
    <property type="component" value="Chromosome"/>
</dbReference>
<dbReference type="Pfam" id="PF00106">
    <property type="entry name" value="adh_short"/>
    <property type="match status" value="1"/>
</dbReference>
<proteinExistence type="inferred from homology"/>
<evidence type="ECO:0000256" key="1">
    <source>
        <dbReference type="ARBA" id="ARBA00006484"/>
    </source>
</evidence>
<accession>A0A4P6KFG1</accession>
<evidence type="ECO:0000313" key="6">
    <source>
        <dbReference type="EMBL" id="QBE49062.1"/>
    </source>
</evidence>
<evidence type="ECO:0000313" key="7">
    <source>
        <dbReference type="Proteomes" id="UP000289260"/>
    </source>
</evidence>
<keyword evidence="7" id="KW-1185">Reference proteome</keyword>
<name>A0A4P6KFG1_9MICO</name>
<dbReference type="PANTHER" id="PTHR43391:SF14">
    <property type="entry name" value="DEHYDROGENASE_REDUCTASE SDR FAMILY PROTEIN 7-LIKE"/>
    <property type="match status" value="1"/>
</dbReference>
<protein>
    <submittedName>
        <fullName evidence="6">SDR family NAD(P)-dependent oxidoreductase</fullName>
    </submittedName>
</protein>
<dbReference type="InterPro" id="IPR002347">
    <property type="entry name" value="SDR_fam"/>
</dbReference>
<comment type="similarity">
    <text evidence="1 4">Belongs to the short-chain dehydrogenases/reductases (SDR) family.</text>
</comment>
<evidence type="ECO:0000256" key="4">
    <source>
        <dbReference type="RuleBase" id="RU000363"/>
    </source>
</evidence>
<dbReference type="GO" id="GO:0016491">
    <property type="term" value="F:oxidoreductase activity"/>
    <property type="evidence" value="ECO:0007669"/>
    <property type="project" value="UniProtKB-KW"/>
</dbReference>
<evidence type="ECO:0000256" key="2">
    <source>
        <dbReference type="ARBA" id="ARBA00022857"/>
    </source>
</evidence>
<dbReference type="InterPro" id="IPR036291">
    <property type="entry name" value="NAD(P)-bd_dom_sf"/>
</dbReference>
<keyword evidence="3" id="KW-0560">Oxidoreductase</keyword>
<evidence type="ECO:0000256" key="3">
    <source>
        <dbReference type="ARBA" id="ARBA00023002"/>
    </source>
</evidence>
<gene>
    <name evidence="6" type="ORF">EVS81_09580</name>
</gene>
<dbReference type="InterPro" id="IPR020904">
    <property type="entry name" value="Sc_DH/Rdtase_CS"/>
</dbReference>
<dbReference type="SMART" id="SM00822">
    <property type="entry name" value="PKS_KR"/>
    <property type="match status" value="1"/>
</dbReference>
<sequence length="277" mass="29030">MTEINGRVAVVTGGASGIGRGIAEALREAGATVVIADIERGALEQAAAELGMTGIHVDVSDADSVQRLADEVVAKFGSVGIVVNNAGVGPLARIEDLTLSDWDFMLNVNLKGVIHGVRSFLPLLVANPDGGHLVNTGSMASFASMASGGAYNVTKYGVAALTETLALELAEDHPEVRTTLLAPGTVRTNIKSSLRNQPAGRSGGLADVDISGEQAADMRWIDPLEAGRITVRAIRENRLYALTHPDWWPIVETRFAQIERAFAEGIAELAPGSEAAL</sequence>
<keyword evidence="2" id="KW-0521">NADP</keyword>
<evidence type="ECO:0000259" key="5">
    <source>
        <dbReference type="SMART" id="SM00822"/>
    </source>
</evidence>
<organism evidence="6 7">
    <name type="scientific">Leucobacter triazinivorans</name>
    <dbReference type="NCBI Taxonomy" id="1784719"/>
    <lineage>
        <taxon>Bacteria</taxon>
        <taxon>Bacillati</taxon>
        <taxon>Actinomycetota</taxon>
        <taxon>Actinomycetes</taxon>
        <taxon>Micrococcales</taxon>
        <taxon>Microbacteriaceae</taxon>
        <taxon>Leucobacter</taxon>
    </lineage>
</organism>
<dbReference type="PANTHER" id="PTHR43391">
    <property type="entry name" value="RETINOL DEHYDROGENASE-RELATED"/>
    <property type="match status" value="1"/>
</dbReference>
<reference evidence="6 7" key="1">
    <citation type="submission" date="2019-02" db="EMBL/GenBank/DDBJ databases">
        <authorList>
            <person name="Sun L."/>
            <person name="Pan D."/>
            <person name="Wu X."/>
        </authorList>
    </citation>
    <scope>NUCLEOTIDE SEQUENCE [LARGE SCALE GENOMIC DNA]</scope>
    <source>
        <strain evidence="6 7">JW-1</strain>
    </source>
</reference>
<dbReference type="FunFam" id="3.40.50.720:FF:000084">
    <property type="entry name" value="Short-chain dehydrogenase reductase"/>
    <property type="match status" value="1"/>
</dbReference>
<feature type="domain" description="Ketoreductase" evidence="5">
    <location>
        <begin position="7"/>
        <end position="189"/>
    </location>
</feature>
<dbReference type="PROSITE" id="PS00061">
    <property type="entry name" value="ADH_SHORT"/>
    <property type="match status" value="1"/>
</dbReference>
<dbReference type="EMBL" id="CP035806">
    <property type="protein sequence ID" value="QBE49062.1"/>
    <property type="molecule type" value="Genomic_DNA"/>
</dbReference>